<evidence type="ECO:0000313" key="2">
    <source>
        <dbReference type="EMBL" id="MUP38993.1"/>
    </source>
</evidence>
<dbReference type="EMBL" id="QTZN02000037">
    <property type="protein sequence ID" value="MVB08198.1"/>
    <property type="molecule type" value="Genomic_DNA"/>
</dbReference>
<name>A0A7M4D8L4_9BACT</name>
<proteinExistence type="predicted"/>
<reference evidence="3 4" key="1">
    <citation type="submission" date="2019-11" db="EMBL/GenBank/DDBJ databases">
        <title>Draft genome sequence of Labilibaculum sp. strain SYP isolated from Black Sea.</title>
        <authorList>
            <person name="Yadav S."/>
            <person name="Villanueva L."/>
        </authorList>
    </citation>
    <scope>NUCLEOTIDE SEQUENCE [LARGE SCALE GENOMIC DNA]</scope>
    <source>
        <strain evidence="3 4">44</strain>
    </source>
</reference>
<dbReference type="EMBL" id="WOTW01000037">
    <property type="protein sequence ID" value="MUP38993.1"/>
    <property type="molecule type" value="Genomic_DNA"/>
</dbReference>
<dbReference type="InterPro" id="IPR027417">
    <property type="entry name" value="P-loop_NTPase"/>
</dbReference>
<evidence type="ECO:0000313" key="3">
    <source>
        <dbReference type="EMBL" id="MVB08198.1"/>
    </source>
</evidence>
<sequence>MNWSKFLTYSNNYQTAFETLCNQLFERYLRRNYNSKLDAFRVINGSGGDGGIEAYGKLNTDDIIAVQAKWFPTTMSDNQLSQIDKSITTALKLRPQIKEYIICIPHNVNSLKIGRGNKPIKNHEENKINQLINKFSISHSNLKLTWWFDNEILTELQQKENDGILKFWFHHEIITMDYLNNQFNIQKKGWLNERYVPELHGQGMINKEYQKLCFSSEYKKEVLQHIFEIRKELYSCISLIRKFLPLNHQKPSQNIELKKAKNNLNQYNKEFKKIEEEIKIGCNIYNHDKIEEFSLWEIKLELENIVPDNLQKNILPKLISTLDEIHGTFLPQFVSQIITNCNRGISLILGEPGTGKTHGLTNCVESHLNNNTPALLIQAKSTPSNNWTEILANTLEITSWRKDEILTALEAQSIINDVKYHKSNNQGSSLTSPSINSKVLICVDGLEEDIDNVNKWYERIRESEELVKQYPRIKFMFSARRYFYNNTLVPDRGIFEDIFLPREGDISVREIARKYFSKEHFNIRVDSYDLINNIDSLFALRLFCEHYKGHSLNSSSKIISATADLLNLKINKINEELVSFINNQIGQTRNPILEALDAICNHFYSNSELDHEILVSSIELRVNQYLSHQQIDILIDYLVNNGILIRSERLDQTSVLKRKKYYYHITYQSIIEHIITAQLIKQISEDSLNQIPNILHRGMCKPIEFSKHDDLNPFTPPPNQRIIQDIVNYAFVNLGKLIGEDNYLTNGFEKEEIFKMQMEALRNAPQELAMQYESRVKSMFFDNYKNRFKLLKYLIEPSCYSSNSTFGSLFLHSILISFKSSFERDKIWSGLDKYEMREFNKDESNYYIQWNLDDIFDPYGMSKPTLSDWDLYDQSPLLFAWGLSSINYKLRQNLRIALTGWAIKQPGEFYKLLKTVFNCNDPQIQEELALITLGLASRLKAKNQIKKLAKWSLKTIFKNLSIYRNSFVRHGFRAIVERALQYDLISEEEVNLARPKQNSQINLLPILPNTKIESDEYYPITHDLAWYVIQKSYKPFLEYPSQSDNNIKDCDCIEAQKLLNNYRQTFEKDNLYAHEWALSVAITYIKSLGFNRTTGNGYTQASHGSKSSIFTYEEKYTWLAVHYLQGYLSDYIPIKNHTDERQFLSHYTQITDIPNPADSIRGLDQIFKDYKAKKNWIIKEPLTDEIDSSIPIADSITKNINEEPNIDIINWISFESKDFNRKDNKTWLSLYNYTSLLDSKQTCYSSFLTKACFLNSEELNCLIQNIKNDVITNLDGLNCTPDTSTYSSPSDIIWMSWIKELNAYSEFYQENILEKSELFHSLTEITQELFDEEKTIMLPSKKVRDLLGIVDYKNHEFKDLTKNTIAFNYEISEGSFRDKQNLLLIDKEKLMNALQEQNLTIVWFVQLFKRINVHNKDLPRVDKRQKTRKYFCWLDGDKLKNLKFWDETYSNHRDKVYQKSK</sequence>
<gene>
    <name evidence="3" type="ORF">DWB62_014325</name>
    <name evidence="2" type="ORF">GNY23_14325</name>
</gene>
<organism evidence="2 5">
    <name type="scientific">Labilibaculum euxinus</name>
    <dbReference type="NCBI Taxonomy" id="2686357"/>
    <lineage>
        <taxon>Bacteria</taxon>
        <taxon>Pseudomonadati</taxon>
        <taxon>Bacteroidota</taxon>
        <taxon>Bacteroidia</taxon>
        <taxon>Marinilabiliales</taxon>
        <taxon>Marinifilaceae</taxon>
        <taxon>Labilibaculum</taxon>
    </lineage>
</organism>
<keyword evidence="1" id="KW-0175">Coiled coil</keyword>
<evidence type="ECO:0000313" key="4">
    <source>
        <dbReference type="Proteomes" id="UP000285951"/>
    </source>
</evidence>
<dbReference type="RefSeq" id="WP_156196498.1">
    <property type="nucleotide sequence ID" value="NZ_QTZN02000037.1"/>
</dbReference>
<dbReference type="OrthoDB" id="9757917at2"/>
<evidence type="ECO:0000256" key="1">
    <source>
        <dbReference type="SAM" id="Coils"/>
    </source>
</evidence>
<comment type="caution">
    <text evidence="2">The sequence shown here is derived from an EMBL/GenBank/DDBJ whole genome shotgun (WGS) entry which is preliminary data.</text>
</comment>
<dbReference type="Proteomes" id="UP000462449">
    <property type="component" value="Unassembled WGS sequence"/>
</dbReference>
<dbReference type="Gene3D" id="3.40.50.300">
    <property type="entry name" value="P-loop containing nucleotide triphosphate hydrolases"/>
    <property type="match status" value="1"/>
</dbReference>
<evidence type="ECO:0008006" key="6">
    <source>
        <dbReference type="Google" id="ProtNLM"/>
    </source>
</evidence>
<protein>
    <recommendedName>
        <fullName evidence="6">ATP-binding protein</fullName>
    </recommendedName>
</protein>
<feature type="coiled-coil region" evidence="1">
    <location>
        <begin position="250"/>
        <end position="277"/>
    </location>
</feature>
<evidence type="ECO:0000313" key="5">
    <source>
        <dbReference type="Proteomes" id="UP000462449"/>
    </source>
</evidence>
<reference evidence="2 5" key="2">
    <citation type="submission" date="2019-12" db="EMBL/GenBank/DDBJ databases">
        <title>Draft genome sequence of Labilibaculum sp. strain 44 isolated from deep waters of Black Sea.</title>
        <authorList>
            <person name="Yadav S."/>
            <person name="Villanueva L."/>
        </authorList>
    </citation>
    <scope>NUCLEOTIDE SEQUENCE [LARGE SCALE GENOMIC DNA]</scope>
    <source>
        <strain evidence="2 5">44</strain>
    </source>
</reference>
<dbReference type="Proteomes" id="UP000285951">
    <property type="component" value="Unassembled WGS sequence"/>
</dbReference>
<accession>A0A7M4D8L4</accession>
<keyword evidence="4" id="KW-1185">Reference proteome</keyword>